<keyword evidence="5" id="KW-0028">Amino-acid biosynthesis</keyword>
<evidence type="ECO:0000313" key="12">
    <source>
        <dbReference type="Proteomes" id="UP001310692"/>
    </source>
</evidence>
<feature type="domain" description="Peptidase M20 dimerisation" evidence="10">
    <location>
        <begin position="176"/>
        <end position="286"/>
    </location>
</feature>
<dbReference type="Gene3D" id="3.30.70.360">
    <property type="match status" value="1"/>
</dbReference>
<dbReference type="Proteomes" id="UP001310692">
    <property type="component" value="Unassembled WGS sequence"/>
</dbReference>
<name>A0ABU7M1I2_9PROT</name>
<comment type="similarity">
    <text evidence="2">Belongs to the peptidase M20A family. ArgE subfamily.</text>
</comment>
<dbReference type="InterPro" id="IPR036264">
    <property type="entry name" value="Bact_exopeptidase_dim_dom"/>
</dbReference>
<evidence type="ECO:0000313" key="11">
    <source>
        <dbReference type="EMBL" id="MEE2567669.1"/>
    </source>
</evidence>
<accession>A0ABU7M1I2</accession>
<dbReference type="SUPFAM" id="SSF55031">
    <property type="entry name" value="Bacterial exopeptidase dimerisation domain"/>
    <property type="match status" value="1"/>
</dbReference>
<dbReference type="InterPro" id="IPR001261">
    <property type="entry name" value="ArgE/DapE_CS"/>
</dbReference>
<dbReference type="RefSeq" id="WP_330197242.1">
    <property type="nucleotide sequence ID" value="NZ_JAZDRO010000008.1"/>
</dbReference>
<evidence type="ECO:0000256" key="5">
    <source>
        <dbReference type="ARBA" id="ARBA00022605"/>
    </source>
</evidence>
<comment type="caution">
    <text evidence="11">The sequence shown here is derived from an EMBL/GenBank/DDBJ whole genome shotgun (WGS) entry which is preliminary data.</text>
</comment>
<evidence type="ECO:0000256" key="6">
    <source>
        <dbReference type="ARBA" id="ARBA00022723"/>
    </source>
</evidence>
<evidence type="ECO:0000259" key="10">
    <source>
        <dbReference type="Pfam" id="PF07687"/>
    </source>
</evidence>
<keyword evidence="12" id="KW-1185">Reference proteome</keyword>
<protein>
    <submittedName>
        <fullName evidence="11">Acetylornithine deacetylase</fullName>
        <ecNumber evidence="11">3.5.1.16</ecNumber>
    </submittedName>
</protein>
<comment type="cofactor">
    <cofactor evidence="1">
        <name>Zn(2+)</name>
        <dbReference type="ChEBI" id="CHEBI:29105"/>
    </cofactor>
</comment>
<dbReference type="SUPFAM" id="SSF53187">
    <property type="entry name" value="Zn-dependent exopeptidases"/>
    <property type="match status" value="1"/>
</dbReference>
<evidence type="ECO:0000256" key="9">
    <source>
        <dbReference type="ARBA" id="ARBA00023285"/>
    </source>
</evidence>
<evidence type="ECO:0000256" key="2">
    <source>
        <dbReference type="ARBA" id="ARBA00005691"/>
    </source>
</evidence>
<keyword evidence="6" id="KW-0479">Metal-binding</keyword>
<dbReference type="InterPro" id="IPR002933">
    <property type="entry name" value="Peptidase_M20"/>
</dbReference>
<dbReference type="EMBL" id="JAZDRO010000008">
    <property type="protein sequence ID" value="MEE2567669.1"/>
    <property type="molecule type" value="Genomic_DNA"/>
</dbReference>
<dbReference type="InterPro" id="IPR011650">
    <property type="entry name" value="Peptidase_M20_dimer"/>
</dbReference>
<keyword evidence="8" id="KW-0862">Zinc</keyword>
<proteinExistence type="inferred from homology"/>
<organism evidence="11 12">
    <name type="scientific">Hyphobacterium marinum</name>
    <dbReference type="NCBI Taxonomy" id="3116574"/>
    <lineage>
        <taxon>Bacteria</taxon>
        <taxon>Pseudomonadati</taxon>
        <taxon>Pseudomonadota</taxon>
        <taxon>Alphaproteobacteria</taxon>
        <taxon>Maricaulales</taxon>
        <taxon>Maricaulaceae</taxon>
        <taxon>Hyphobacterium</taxon>
    </lineage>
</organism>
<dbReference type="PROSITE" id="PS00759">
    <property type="entry name" value="ARGE_DAPE_CPG2_2"/>
    <property type="match status" value="1"/>
</dbReference>
<evidence type="ECO:0000256" key="8">
    <source>
        <dbReference type="ARBA" id="ARBA00022833"/>
    </source>
</evidence>
<keyword evidence="9" id="KW-0170">Cobalt</keyword>
<dbReference type="NCBIfam" id="NF005710">
    <property type="entry name" value="PRK07522.1"/>
    <property type="match status" value="1"/>
</dbReference>
<dbReference type="PANTHER" id="PTHR43808">
    <property type="entry name" value="ACETYLORNITHINE DEACETYLASE"/>
    <property type="match status" value="1"/>
</dbReference>
<dbReference type="GO" id="GO:0008777">
    <property type="term" value="F:acetylornithine deacetylase activity"/>
    <property type="evidence" value="ECO:0007669"/>
    <property type="project" value="UniProtKB-EC"/>
</dbReference>
<dbReference type="InterPro" id="IPR050072">
    <property type="entry name" value="Peptidase_M20A"/>
</dbReference>
<keyword evidence="4" id="KW-0055">Arginine biosynthesis</keyword>
<dbReference type="EC" id="3.5.1.16" evidence="11"/>
<reference evidence="11 12" key="1">
    <citation type="submission" date="2024-01" db="EMBL/GenBank/DDBJ databases">
        <title>Hyphobacterium bacterium isolated from marine sediment.</title>
        <authorList>
            <person name="Zhao S."/>
        </authorList>
    </citation>
    <scope>NUCLEOTIDE SEQUENCE [LARGE SCALE GENOMIC DNA]</scope>
    <source>
        <strain evidence="11 12">Y60-23</strain>
    </source>
</reference>
<gene>
    <name evidence="11" type="primary">argE</name>
    <name evidence="11" type="ORF">V0U35_13375</name>
</gene>
<sequence>MTIETAFRKAQNLLTEMVGFDTTSRNSNLAIIDYLEARLTALGARCERTVDATGTKANLHAVIGPDVEGGVVLSGHTDVVPVDGQDWSSDPFRVEERGGRLYGRGTCDMKGFIACALAASPDFAAANLNRPVHFAFSHDEEVGCLGAPAMIARMMEGHPKPALAIIGEPTEMKVVTGHKGLYSLRVEIDGHEAHSSRVDDGACAVTNAIPLLAFLHAKAADWRAAAPADSPFDPPFGTLTVGQMGGGTATNILARHAWFETLMRPAPWDDARAVGAELRALATEIEAQMRVHAPDARIRVMTRSDAPPLVPETDGAAEQLARALTGDNATRTVSFGSEAGQFQSAGLSVVVCGPGSIEQAHKPDEFIALSELEACCAFMDRLRDHLAG</sequence>
<evidence type="ECO:0000256" key="1">
    <source>
        <dbReference type="ARBA" id="ARBA00001947"/>
    </source>
</evidence>
<dbReference type="PANTHER" id="PTHR43808:SF31">
    <property type="entry name" value="N-ACETYL-L-CITRULLINE DEACETYLASE"/>
    <property type="match status" value="1"/>
</dbReference>
<dbReference type="Gene3D" id="3.40.630.10">
    <property type="entry name" value="Zn peptidases"/>
    <property type="match status" value="1"/>
</dbReference>
<dbReference type="Pfam" id="PF01546">
    <property type="entry name" value="Peptidase_M20"/>
    <property type="match status" value="1"/>
</dbReference>
<keyword evidence="3" id="KW-0963">Cytoplasm</keyword>
<dbReference type="NCBIfam" id="TIGR01892">
    <property type="entry name" value="AcOrn-deacetyl"/>
    <property type="match status" value="1"/>
</dbReference>
<dbReference type="CDD" id="cd03894">
    <property type="entry name" value="M20_ArgE"/>
    <property type="match status" value="1"/>
</dbReference>
<dbReference type="InterPro" id="IPR010169">
    <property type="entry name" value="AcOrn-deacetyl"/>
</dbReference>
<evidence type="ECO:0000256" key="7">
    <source>
        <dbReference type="ARBA" id="ARBA00022801"/>
    </source>
</evidence>
<evidence type="ECO:0000256" key="4">
    <source>
        <dbReference type="ARBA" id="ARBA00022571"/>
    </source>
</evidence>
<evidence type="ECO:0000256" key="3">
    <source>
        <dbReference type="ARBA" id="ARBA00022490"/>
    </source>
</evidence>
<keyword evidence="7 11" id="KW-0378">Hydrolase</keyword>
<dbReference type="Pfam" id="PF07687">
    <property type="entry name" value="M20_dimer"/>
    <property type="match status" value="1"/>
</dbReference>